<gene>
    <name evidence="2" type="ORF">ElyMa_000719000</name>
</gene>
<evidence type="ECO:0000313" key="2">
    <source>
        <dbReference type="EMBL" id="GFR86383.1"/>
    </source>
</evidence>
<protein>
    <submittedName>
        <fullName evidence="2">Uncharacterized protein</fullName>
    </submittedName>
</protein>
<sequence length="125" mass="13704">MIPRMMVKKREAGSGDSRNNVEIQVQQSHAPGHLPPMETQSLTRAENFDITEPSLQETSAAHVRGTPVRSTSGIFGNVSQVVKVGPLKRRDEVPSRSLEDQSTPTETARVDIHVQNICGYGTLNL</sequence>
<evidence type="ECO:0000313" key="3">
    <source>
        <dbReference type="Proteomes" id="UP000762676"/>
    </source>
</evidence>
<feature type="region of interest" description="Disordered" evidence="1">
    <location>
        <begin position="86"/>
        <end position="107"/>
    </location>
</feature>
<reference evidence="2 3" key="1">
    <citation type="journal article" date="2021" name="Elife">
        <title>Chloroplast acquisition without the gene transfer in kleptoplastic sea slugs, Plakobranchus ocellatus.</title>
        <authorList>
            <person name="Maeda T."/>
            <person name="Takahashi S."/>
            <person name="Yoshida T."/>
            <person name="Shimamura S."/>
            <person name="Takaki Y."/>
            <person name="Nagai Y."/>
            <person name="Toyoda A."/>
            <person name="Suzuki Y."/>
            <person name="Arimoto A."/>
            <person name="Ishii H."/>
            <person name="Satoh N."/>
            <person name="Nishiyama T."/>
            <person name="Hasebe M."/>
            <person name="Maruyama T."/>
            <person name="Minagawa J."/>
            <person name="Obokata J."/>
            <person name="Shigenobu S."/>
        </authorList>
    </citation>
    <scope>NUCLEOTIDE SEQUENCE [LARGE SCALE GENOMIC DNA]</scope>
</reference>
<dbReference type="AlphaFoldDB" id="A0AAV4GLF9"/>
<organism evidence="2 3">
    <name type="scientific">Elysia marginata</name>
    <dbReference type="NCBI Taxonomy" id="1093978"/>
    <lineage>
        <taxon>Eukaryota</taxon>
        <taxon>Metazoa</taxon>
        <taxon>Spiralia</taxon>
        <taxon>Lophotrochozoa</taxon>
        <taxon>Mollusca</taxon>
        <taxon>Gastropoda</taxon>
        <taxon>Heterobranchia</taxon>
        <taxon>Euthyneura</taxon>
        <taxon>Panpulmonata</taxon>
        <taxon>Sacoglossa</taxon>
        <taxon>Placobranchoidea</taxon>
        <taxon>Plakobranchidae</taxon>
        <taxon>Elysia</taxon>
    </lineage>
</organism>
<dbReference type="EMBL" id="BMAT01001476">
    <property type="protein sequence ID" value="GFR86383.1"/>
    <property type="molecule type" value="Genomic_DNA"/>
</dbReference>
<feature type="compositionally biased region" description="Basic and acidic residues" evidence="1">
    <location>
        <begin position="88"/>
        <end position="99"/>
    </location>
</feature>
<proteinExistence type="predicted"/>
<accession>A0AAV4GLF9</accession>
<comment type="caution">
    <text evidence="2">The sequence shown here is derived from an EMBL/GenBank/DDBJ whole genome shotgun (WGS) entry which is preliminary data.</text>
</comment>
<dbReference type="Proteomes" id="UP000762676">
    <property type="component" value="Unassembled WGS sequence"/>
</dbReference>
<keyword evidence="3" id="KW-1185">Reference proteome</keyword>
<feature type="region of interest" description="Disordered" evidence="1">
    <location>
        <begin position="1"/>
        <end position="20"/>
    </location>
</feature>
<name>A0AAV4GLF9_9GAST</name>
<evidence type="ECO:0000256" key="1">
    <source>
        <dbReference type="SAM" id="MobiDB-lite"/>
    </source>
</evidence>